<keyword evidence="2" id="KW-1185">Reference proteome</keyword>
<dbReference type="InterPro" id="IPR032942">
    <property type="entry name" value="BPI/LBP/Plunc"/>
</dbReference>
<dbReference type="Proteomes" id="UP000038045">
    <property type="component" value="Unplaced"/>
</dbReference>
<dbReference type="SUPFAM" id="SSF55394">
    <property type="entry name" value="Bactericidal permeability-increasing protein, BPI"/>
    <property type="match status" value="2"/>
</dbReference>
<dbReference type="PANTHER" id="PTHR10504:SF136">
    <property type="entry name" value="NOSE RESISTANT TO FLUOXETINE PROTEIN 5"/>
    <property type="match status" value="1"/>
</dbReference>
<dbReference type="STRING" id="131310.A0A0N4ZPF5"/>
<accession>A0A0N4ZPF5</accession>
<dbReference type="InterPro" id="IPR017943">
    <property type="entry name" value="Bactericidal_perm-incr_a/b_dom"/>
</dbReference>
<name>A0A0N4ZPF5_PARTI</name>
<dbReference type="PANTHER" id="PTHR10504">
    <property type="entry name" value="BACTERICIDAL PERMEABILITY-INCREASING BPI PROTEIN-RELATED"/>
    <property type="match status" value="1"/>
</dbReference>
<dbReference type="AlphaFoldDB" id="A0A0N4ZPF5"/>
<dbReference type="GO" id="GO:0005615">
    <property type="term" value="C:extracellular space"/>
    <property type="evidence" value="ECO:0007669"/>
    <property type="project" value="TreeGrafter"/>
</dbReference>
<protein>
    <submittedName>
        <fullName evidence="3">BPI2 domain-containing protein</fullName>
    </submittedName>
</protein>
<evidence type="ECO:0000313" key="2">
    <source>
        <dbReference type="Proteomes" id="UP000038045"/>
    </source>
</evidence>
<evidence type="ECO:0000259" key="1">
    <source>
        <dbReference type="SMART" id="SM00329"/>
    </source>
</evidence>
<dbReference type="Gene3D" id="3.15.20.10">
    <property type="entry name" value="Bactericidal permeability-increasing protein, domain 2"/>
    <property type="match status" value="1"/>
</dbReference>
<dbReference type="Pfam" id="PF02886">
    <property type="entry name" value="LBP_BPI_CETP_C"/>
    <property type="match status" value="1"/>
</dbReference>
<evidence type="ECO:0000313" key="3">
    <source>
        <dbReference type="WBParaSite" id="PTRK_0001041500.1"/>
    </source>
</evidence>
<reference evidence="3" key="1">
    <citation type="submission" date="2017-02" db="UniProtKB">
        <authorList>
            <consortium name="WormBaseParasite"/>
        </authorList>
    </citation>
    <scope>IDENTIFICATION</scope>
</reference>
<dbReference type="GO" id="GO:0008289">
    <property type="term" value="F:lipid binding"/>
    <property type="evidence" value="ECO:0007669"/>
    <property type="project" value="InterPro"/>
</dbReference>
<organism evidence="2 3">
    <name type="scientific">Parastrongyloides trichosuri</name>
    <name type="common">Possum-specific nematode worm</name>
    <dbReference type="NCBI Taxonomy" id="131310"/>
    <lineage>
        <taxon>Eukaryota</taxon>
        <taxon>Metazoa</taxon>
        <taxon>Ecdysozoa</taxon>
        <taxon>Nematoda</taxon>
        <taxon>Chromadorea</taxon>
        <taxon>Rhabditida</taxon>
        <taxon>Tylenchina</taxon>
        <taxon>Panagrolaimomorpha</taxon>
        <taxon>Strongyloidoidea</taxon>
        <taxon>Strongyloididae</taxon>
        <taxon>Parastrongyloides</taxon>
    </lineage>
</organism>
<dbReference type="SMART" id="SM00329">
    <property type="entry name" value="BPI2"/>
    <property type="match status" value="1"/>
</dbReference>
<dbReference type="InterPro" id="IPR001124">
    <property type="entry name" value="Lipid-bd_serum_glycop_C"/>
</dbReference>
<dbReference type="WBParaSite" id="PTRK_0001041500.1">
    <property type="protein sequence ID" value="PTRK_0001041500.1"/>
    <property type="gene ID" value="PTRK_0001041500"/>
</dbReference>
<proteinExistence type="predicted"/>
<dbReference type="Gene3D" id="3.15.10.10">
    <property type="entry name" value="Bactericidal permeability-increasing protein, domain 1"/>
    <property type="match status" value="1"/>
</dbReference>
<feature type="domain" description="Lipid-binding serum glycoprotein C-terminal" evidence="1">
    <location>
        <begin position="324"/>
        <end position="521"/>
    </location>
</feature>
<sequence length="559" mass="63088">MFLTSSISSSPAPEVVITEPVEDIETKEELQILDNGTLTSGIFFRISQKGVDYITSLAEEGIPKILDRFALPNVDTDNAKINDLIITQFDKPSIKSQFINNYGVGANLSLPLVAIHGEITVDLFFVSYKGSFKLELKNLEIETMVGIKRELYSNETIVNVSKCEIAKNFADIIFYGDDVKNLMGIKDIIIKNVEEKVTNTVCGLAYMIKGFLDEQANKVGVKQEEVMEENNNIDNDNESFHDSLCSSTDFDYEENENMINDSGDDESFNGTNGFKLSNFGMDISLRYPPTFSDKDVVFGIDGGILYLNIASSNVSRPDNLNISILKDQMVGFIITDYVPNTFFEHIHNNGFGVIEEEINYRNAPKFMRKIIETVCKTCKIVISANLTEKPVTEISKRGILLKLSGKFGIFFSRNNVTKDILSSDISFEITIRPHIRHSRIFGELSLTAVEVNINSIGMNGILANGLRKVLNLLIPKAIWPTLKKRLRIAINKRGIKLPVICGVELEKLHVDHQDHATVLSSDFSFDLPHFLKSFKKYMDNRVQSKIKRNERYDDIARYY</sequence>